<protein>
    <submittedName>
        <fullName evidence="9">Membrane protein</fullName>
    </submittedName>
</protein>
<sequence length="502" mass="50496">MRALSRLELLRYAGFGATCLIAAGAYGAGALASGDPAPTLRVAGLASTTAQFRIGLVLVLAGSAGLIAVWWRLSDAIPVRTGWLATTGLLWAVPLLLAPPLASRDVYSYACQGWLYGTGQSPYRVSPLDGHCPWTDAVAPTWLDTTAPYGAAGIAATAVAALPSRLAPADVRLVVVVTVLRMLVVAAILLAAVAGARLAKRCGVLPGRAATVGLATPLVALHGVSGAHLDVVVLALVIGGLWAATTRVSQARAAALVGPAVAGVLIGLAAGVKVGAVVALPFAAILAAQAGSGDRAVPGRRVLAAMLLTVGCATATLTAVTAVLGLDVGWVTALSGTASLVQWTSPPTAVGMSAGYLLRMTGHPELFDPAVFLARVAGVLLFAAAFLALLARAWRRRTTTRAVVACCGLALVASIVLAPVFYPWYALTPLAILALATPGRRGVSGIMAATTVLMLLVIPNGLGVATLTKAPGAFAVTALVVTALAIPRGRSTSATGNPSPAG</sequence>
<feature type="transmembrane region" description="Helical" evidence="8">
    <location>
        <begin position="302"/>
        <end position="326"/>
    </location>
</feature>
<comment type="similarity">
    <text evidence="7">Belongs to the MptA/B family.</text>
</comment>
<evidence type="ECO:0000256" key="6">
    <source>
        <dbReference type="ARBA" id="ARBA00023136"/>
    </source>
</evidence>
<dbReference type="Proteomes" id="UP000612585">
    <property type="component" value="Unassembled WGS sequence"/>
</dbReference>
<evidence type="ECO:0000256" key="5">
    <source>
        <dbReference type="ARBA" id="ARBA00022989"/>
    </source>
</evidence>
<keyword evidence="5 8" id="KW-1133">Transmembrane helix</keyword>
<evidence type="ECO:0000256" key="4">
    <source>
        <dbReference type="ARBA" id="ARBA00022692"/>
    </source>
</evidence>
<name>A0A8J3YY97_9ACTN</name>
<keyword evidence="2" id="KW-0328">Glycosyltransferase</keyword>
<keyword evidence="3" id="KW-0808">Transferase</keyword>
<keyword evidence="10" id="KW-1185">Reference proteome</keyword>
<feature type="transmembrane region" description="Helical" evidence="8">
    <location>
        <begin position="402"/>
        <end position="422"/>
    </location>
</feature>
<dbReference type="EMBL" id="BOPG01000011">
    <property type="protein sequence ID" value="GIJ54229.1"/>
    <property type="molecule type" value="Genomic_DNA"/>
</dbReference>
<keyword evidence="6 8" id="KW-0472">Membrane</keyword>
<evidence type="ECO:0000313" key="9">
    <source>
        <dbReference type="EMBL" id="GIJ54229.1"/>
    </source>
</evidence>
<feature type="transmembrane region" description="Helical" evidence="8">
    <location>
        <begin position="12"/>
        <end position="32"/>
    </location>
</feature>
<keyword evidence="4 8" id="KW-0812">Transmembrane</keyword>
<comment type="caution">
    <text evidence="9">The sequence shown here is derived from an EMBL/GenBank/DDBJ whole genome shotgun (WGS) entry which is preliminary data.</text>
</comment>
<comment type="subcellular location">
    <subcellularLocation>
        <location evidence="1">Membrane</location>
        <topology evidence="1">Multi-pass membrane protein</topology>
    </subcellularLocation>
</comment>
<feature type="transmembrane region" description="Helical" evidence="8">
    <location>
        <begin position="370"/>
        <end position="390"/>
    </location>
</feature>
<feature type="transmembrane region" description="Helical" evidence="8">
    <location>
        <begin position="219"/>
        <end position="244"/>
    </location>
</feature>
<reference evidence="9" key="1">
    <citation type="submission" date="2021-01" db="EMBL/GenBank/DDBJ databases">
        <title>Whole genome shotgun sequence of Virgisporangium aurantiacum NBRC 16421.</title>
        <authorList>
            <person name="Komaki H."/>
            <person name="Tamura T."/>
        </authorList>
    </citation>
    <scope>NUCLEOTIDE SEQUENCE</scope>
    <source>
        <strain evidence="9">NBRC 16421</strain>
    </source>
</reference>
<evidence type="ECO:0000256" key="3">
    <source>
        <dbReference type="ARBA" id="ARBA00022679"/>
    </source>
</evidence>
<dbReference type="InterPro" id="IPR049829">
    <property type="entry name" value="MptA/B-like"/>
</dbReference>
<dbReference type="GO" id="GO:0016020">
    <property type="term" value="C:membrane"/>
    <property type="evidence" value="ECO:0007669"/>
    <property type="project" value="UniProtKB-SubCell"/>
</dbReference>
<evidence type="ECO:0000256" key="7">
    <source>
        <dbReference type="ARBA" id="ARBA00043987"/>
    </source>
</evidence>
<evidence type="ECO:0000256" key="2">
    <source>
        <dbReference type="ARBA" id="ARBA00022676"/>
    </source>
</evidence>
<proteinExistence type="inferred from homology"/>
<dbReference type="GO" id="GO:0016757">
    <property type="term" value="F:glycosyltransferase activity"/>
    <property type="evidence" value="ECO:0007669"/>
    <property type="project" value="UniProtKB-KW"/>
</dbReference>
<dbReference type="AlphaFoldDB" id="A0A8J3YY97"/>
<evidence type="ECO:0000313" key="10">
    <source>
        <dbReference type="Proteomes" id="UP000612585"/>
    </source>
</evidence>
<feature type="transmembrane region" description="Helical" evidence="8">
    <location>
        <begin position="52"/>
        <end position="71"/>
    </location>
</feature>
<dbReference type="NCBIfam" id="NF038066">
    <property type="entry name" value="MptB"/>
    <property type="match status" value="1"/>
</dbReference>
<gene>
    <name evidence="9" type="ORF">Vau01_017450</name>
</gene>
<accession>A0A8J3YY97</accession>
<evidence type="ECO:0000256" key="1">
    <source>
        <dbReference type="ARBA" id="ARBA00004141"/>
    </source>
</evidence>
<feature type="transmembrane region" description="Helical" evidence="8">
    <location>
        <begin position="83"/>
        <end position="102"/>
    </location>
</feature>
<feature type="transmembrane region" description="Helical" evidence="8">
    <location>
        <begin position="173"/>
        <end position="198"/>
    </location>
</feature>
<feature type="transmembrane region" description="Helical" evidence="8">
    <location>
        <begin position="264"/>
        <end position="290"/>
    </location>
</feature>
<dbReference type="Pfam" id="PF26314">
    <property type="entry name" value="MptA_B_family"/>
    <property type="match status" value="1"/>
</dbReference>
<feature type="transmembrane region" description="Helical" evidence="8">
    <location>
        <begin position="442"/>
        <end position="458"/>
    </location>
</feature>
<organism evidence="9 10">
    <name type="scientific">Virgisporangium aurantiacum</name>
    <dbReference type="NCBI Taxonomy" id="175570"/>
    <lineage>
        <taxon>Bacteria</taxon>
        <taxon>Bacillati</taxon>
        <taxon>Actinomycetota</taxon>
        <taxon>Actinomycetes</taxon>
        <taxon>Micromonosporales</taxon>
        <taxon>Micromonosporaceae</taxon>
        <taxon>Virgisporangium</taxon>
    </lineage>
</organism>
<evidence type="ECO:0000256" key="8">
    <source>
        <dbReference type="SAM" id="Phobius"/>
    </source>
</evidence>